<dbReference type="InterPro" id="IPR002563">
    <property type="entry name" value="Flavin_Rdtase-like_dom"/>
</dbReference>
<comment type="similarity">
    <text evidence="4">Belongs to the flavoredoxin family.</text>
</comment>
<dbReference type="SUPFAM" id="SSF50475">
    <property type="entry name" value="FMN-binding split barrel"/>
    <property type="match status" value="1"/>
</dbReference>
<sequence length="299" mass="32976">MTTIDPKDVSTAHFHSVLLTAVAPRPIAFASTIDENGNVNLSPFSFFNAFSANPPILVFSPARRVRDNTTKHTLDNILKVPEVVINIVDYPIVEQMSLTSTEYGDGVNEFVKAGFTEVSSEHIRPPRVKESPVAFECKVLEVKPLGENGGAGNLVICEVVLAHVQDHLLTTDHKIDPTKLELVARMGGNWYTKTSADTMFEIPKPLSTMGIGFDQLPESVRHSQVLTGNHLGRLANVESLPTKDEILAMSKTPEVSAILENFGDDEEGMDRELHLLAMQYLEAGQTDTAWQILLQSEHY</sequence>
<evidence type="ECO:0000256" key="1">
    <source>
        <dbReference type="ARBA" id="ARBA00001917"/>
    </source>
</evidence>
<evidence type="ECO:0000256" key="4">
    <source>
        <dbReference type="ARBA" id="ARBA00038054"/>
    </source>
</evidence>
<dbReference type="SMART" id="SM00903">
    <property type="entry name" value="Flavin_Reduct"/>
    <property type="match status" value="1"/>
</dbReference>
<dbReference type="Gene3D" id="2.30.110.10">
    <property type="entry name" value="Electron Transport, Fmn-binding Protein, Chain A"/>
    <property type="match status" value="1"/>
</dbReference>
<reference evidence="6" key="1">
    <citation type="submission" date="2022-10" db="EMBL/GenBank/DDBJ databases">
        <title>Comparative genomics and taxonomic characterization of three novel marine species of genus Reichenbachiella exhibiting antioxidant and polysaccharide degradation activities.</title>
        <authorList>
            <person name="Muhammad N."/>
            <person name="Lee Y.-J."/>
            <person name="Ko J."/>
            <person name="Kim S.-G."/>
        </authorList>
    </citation>
    <scope>NUCLEOTIDE SEQUENCE</scope>
    <source>
        <strain evidence="6">Wsw4-B4</strain>
    </source>
</reference>
<proteinExistence type="inferred from homology"/>
<comment type="cofactor">
    <cofactor evidence="1">
        <name>FMN</name>
        <dbReference type="ChEBI" id="CHEBI:58210"/>
    </cofactor>
</comment>
<gene>
    <name evidence="6" type="ORF">N7E81_12980</name>
</gene>
<keyword evidence="7" id="KW-1185">Reference proteome</keyword>
<organism evidence="6 7">
    <name type="scientific">Reichenbachiella carrageenanivorans</name>
    <dbReference type="NCBI Taxonomy" id="2979869"/>
    <lineage>
        <taxon>Bacteria</taxon>
        <taxon>Pseudomonadati</taxon>
        <taxon>Bacteroidota</taxon>
        <taxon>Cytophagia</taxon>
        <taxon>Cytophagales</taxon>
        <taxon>Reichenbachiellaceae</taxon>
        <taxon>Reichenbachiella</taxon>
    </lineage>
</organism>
<keyword evidence="3" id="KW-0288">FMN</keyword>
<evidence type="ECO:0000259" key="5">
    <source>
        <dbReference type="SMART" id="SM00903"/>
    </source>
</evidence>
<accession>A0ABY6CWH8</accession>
<dbReference type="PANTHER" id="PTHR33798:SF5">
    <property type="entry name" value="FLAVIN REDUCTASE LIKE DOMAIN-CONTAINING PROTEIN"/>
    <property type="match status" value="1"/>
</dbReference>
<feature type="domain" description="Flavin reductase like" evidence="5">
    <location>
        <begin position="22"/>
        <end position="174"/>
    </location>
</feature>
<protein>
    <submittedName>
        <fullName evidence="6">Flavin reductase family protein</fullName>
    </submittedName>
</protein>
<dbReference type="Pfam" id="PF01613">
    <property type="entry name" value="Flavin_Reduct"/>
    <property type="match status" value="1"/>
</dbReference>
<dbReference type="Proteomes" id="UP001062165">
    <property type="component" value="Chromosome"/>
</dbReference>
<dbReference type="InterPro" id="IPR012349">
    <property type="entry name" value="Split_barrel_FMN-bd"/>
</dbReference>
<evidence type="ECO:0000313" key="6">
    <source>
        <dbReference type="EMBL" id="UXX78271.1"/>
    </source>
</evidence>
<keyword evidence="2" id="KW-0285">Flavoprotein</keyword>
<name>A0ABY6CWH8_9BACT</name>
<dbReference type="PANTHER" id="PTHR33798">
    <property type="entry name" value="FLAVOPROTEIN OXYGENASE"/>
    <property type="match status" value="1"/>
</dbReference>
<evidence type="ECO:0000256" key="2">
    <source>
        <dbReference type="ARBA" id="ARBA00022630"/>
    </source>
</evidence>
<evidence type="ECO:0000256" key="3">
    <source>
        <dbReference type="ARBA" id="ARBA00022643"/>
    </source>
</evidence>
<evidence type="ECO:0000313" key="7">
    <source>
        <dbReference type="Proteomes" id="UP001062165"/>
    </source>
</evidence>
<dbReference type="RefSeq" id="WP_263050017.1">
    <property type="nucleotide sequence ID" value="NZ_CP106735.1"/>
</dbReference>
<dbReference type="EMBL" id="CP106735">
    <property type="protein sequence ID" value="UXX78271.1"/>
    <property type="molecule type" value="Genomic_DNA"/>
</dbReference>